<evidence type="ECO:0000313" key="2">
    <source>
        <dbReference type="EMBL" id="QPV62221.1"/>
    </source>
</evidence>
<dbReference type="Proteomes" id="UP000595001">
    <property type="component" value="Chromosome"/>
</dbReference>
<name>A0A7T3FX23_9EURY</name>
<proteinExistence type="predicted"/>
<reference evidence="2 3" key="1">
    <citation type="submission" date="2020-12" db="EMBL/GenBank/DDBJ databases">
        <title>Halosimplex halophilum sp. nov. and Halosimplex salinum sp. nov., two new members of the genus Halosimplex.</title>
        <authorList>
            <person name="Cui H.L."/>
        </authorList>
    </citation>
    <scope>NUCLEOTIDE SEQUENCE [LARGE SCALE GENOMIC DNA]</scope>
    <source>
        <strain evidence="2 3">YGH94</strain>
    </source>
</reference>
<gene>
    <name evidence="2" type="ORF">I7X12_15965</name>
</gene>
<feature type="region of interest" description="Disordered" evidence="1">
    <location>
        <begin position="62"/>
        <end position="89"/>
    </location>
</feature>
<dbReference type="EMBL" id="CP065856">
    <property type="protein sequence ID" value="QPV62221.1"/>
    <property type="molecule type" value="Genomic_DNA"/>
</dbReference>
<dbReference type="RefSeq" id="WP_198061034.1">
    <property type="nucleotide sequence ID" value="NZ_CP065856.1"/>
</dbReference>
<dbReference type="KEGG" id="hlt:I7X12_15965"/>
<dbReference type="GeneID" id="60590020"/>
<protein>
    <submittedName>
        <fullName evidence="2">Uncharacterized protein</fullName>
    </submittedName>
</protein>
<evidence type="ECO:0000313" key="3">
    <source>
        <dbReference type="Proteomes" id="UP000595001"/>
    </source>
</evidence>
<evidence type="ECO:0000256" key="1">
    <source>
        <dbReference type="SAM" id="MobiDB-lite"/>
    </source>
</evidence>
<dbReference type="OrthoDB" id="350820at2157"/>
<sequence length="89" mass="9834">MTGLTDYMERVSDVLYAHTSDETARCEIYADAHCEAEHFSTRSTQSGASTYAAYEAENVEQMPGSVLPRVTDTRAREDLTGPPRPSTDD</sequence>
<accession>A0A7T3FX23</accession>
<dbReference type="AlphaFoldDB" id="A0A7T3FX23"/>
<keyword evidence="3" id="KW-1185">Reference proteome</keyword>
<organism evidence="2 3">
    <name type="scientific">Halosimplex litoreum</name>
    <dbReference type="NCBI Taxonomy" id="1198301"/>
    <lineage>
        <taxon>Archaea</taxon>
        <taxon>Methanobacteriati</taxon>
        <taxon>Methanobacteriota</taxon>
        <taxon>Stenosarchaea group</taxon>
        <taxon>Halobacteria</taxon>
        <taxon>Halobacteriales</taxon>
        <taxon>Haloarculaceae</taxon>
        <taxon>Halosimplex</taxon>
    </lineage>
</organism>